<dbReference type="AlphaFoldDB" id="A0A923L6K4"/>
<feature type="domain" description="PepSY" evidence="1">
    <location>
        <begin position="10"/>
        <end position="66"/>
    </location>
</feature>
<dbReference type="Gene3D" id="3.10.450.40">
    <property type="match status" value="1"/>
</dbReference>
<comment type="caution">
    <text evidence="2">The sequence shown here is derived from an EMBL/GenBank/DDBJ whole genome shotgun (WGS) entry which is preliminary data.</text>
</comment>
<dbReference type="InterPro" id="IPR025711">
    <property type="entry name" value="PepSY"/>
</dbReference>
<dbReference type="RefSeq" id="WP_186870055.1">
    <property type="nucleotide sequence ID" value="NZ_JACOOL010000007.1"/>
</dbReference>
<reference evidence="2" key="1">
    <citation type="submission" date="2020-08" db="EMBL/GenBank/DDBJ databases">
        <title>Genome public.</title>
        <authorList>
            <person name="Liu C."/>
            <person name="Sun Q."/>
        </authorList>
    </citation>
    <scope>NUCLEOTIDE SEQUENCE</scope>
    <source>
        <strain evidence="2">BX22</strain>
    </source>
</reference>
<evidence type="ECO:0000313" key="2">
    <source>
        <dbReference type="EMBL" id="MBC5637346.1"/>
    </source>
</evidence>
<evidence type="ECO:0000259" key="1">
    <source>
        <dbReference type="Pfam" id="PF03413"/>
    </source>
</evidence>
<name>A0A923L6K4_9BACI</name>
<evidence type="ECO:0000313" key="3">
    <source>
        <dbReference type="Proteomes" id="UP000637359"/>
    </source>
</evidence>
<dbReference type="Proteomes" id="UP000637359">
    <property type="component" value="Unassembled WGS sequence"/>
</dbReference>
<accession>A0A923L6K4</accession>
<dbReference type="EMBL" id="JACOOL010000007">
    <property type="protein sequence ID" value="MBC5637346.1"/>
    <property type="molecule type" value="Genomic_DNA"/>
</dbReference>
<proteinExistence type="predicted"/>
<keyword evidence="3" id="KW-1185">Reference proteome</keyword>
<gene>
    <name evidence="2" type="ORF">H8S33_11070</name>
</gene>
<sequence length="70" mass="7752">MEQATFPNLITELQAIELAESVIEGTVVQMVLDVNKGIYIYELELKTKNGNTAIELNAITGEVIRSLDSR</sequence>
<organism evidence="2 3">
    <name type="scientific">Ornithinibacillus hominis</name>
    <dbReference type="NCBI Taxonomy" id="2763055"/>
    <lineage>
        <taxon>Bacteria</taxon>
        <taxon>Bacillati</taxon>
        <taxon>Bacillota</taxon>
        <taxon>Bacilli</taxon>
        <taxon>Bacillales</taxon>
        <taxon>Bacillaceae</taxon>
        <taxon>Ornithinibacillus</taxon>
    </lineage>
</organism>
<dbReference type="Pfam" id="PF03413">
    <property type="entry name" value="PepSY"/>
    <property type="match status" value="1"/>
</dbReference>
<protein>
    <submittedName>
        <fullName evidence="2">PepSY domain-containing protein</fullName>
    </submittedName>
</protein>